<protein>
    <submittedName>
        <fullName evidence="9">MFS transporter</fullName>
    </submittedName>
</protein>
<evidence type="ECO:0000313" key="11">
    <source>
        <dbReference type="Proteomes" id="UP000233778"/>
    </source>
</evidence>
<proteinExistence type="predicted"/>
<keyword evidence="4 7" id="KW-0812">Transmembrane</keyword>
<evidence type="ECO:0000313" key="9">
    <source>
        <dbReference type="EMBL" id="AUH03276.1"/>
    </source>
</evidence>
<dbReference type="Proteomes" id="UP000017700">
    <property type="component" value="Chromosome"/>
</dbReference>
<accession>A0A2I5TFE2</accession>
<evidence type="ECO:0000313" key="10">
    <source>
        <dbReference type="Proteomes" id="UP000017700"/>
    </source>
</evidence>
<dbReference type="InterPro" id="IPR036259">
    <property type="entry name" value="MFS_trans_sf"/>
</dbReference>
<dbReference type="GO" id="GO:0005886">
    <property type="term" value="C:plasma membrane"/>
    <property type="evidence" value="ECO:0007669"/>
    <property type="project" value="UniProtKB-SubCell"/>
</dbReference>
<feature type="transmembrane region" description="Helical" evidence="7">
    <location>
        <begin position="239"/>
        <end position="264"/>
    </location>
</feature>
<keyword evidence="6 7" id="KW-0472">Membrane</keyword>
<dbReference type="KEGG" id="serq:CWC46_03455"/>
<keyword evidence="10" id="KW-1185">Reference proteome</keyword>
<evidence type="ECO:0000256" key="4">
    <source>
        <dbReference type="ARBA" id="ARBA00022692"/>
    </source>
</evidence>
<feature type="transmembrane region" description="Helical" evidence="7">
    <location>
        <begin position="131"/>
        <end position="147"/>
    </location>
</feature>
<reference evidence="9" key="2">
    <citation type="submission" date="2013-09" db="EMBL/GenBank/DDBJ databases">
        <authorList>
            <person name="Wang G."/>
            <person name="Yang Y."/>
            <person name="Su Y."/>
        </authorList>
    </citation>
    <scope>NUCLEOTIDE SEQUENCE</scope>
    <source>
        <strain evidence="9">ATCC 39006</strain>
    </source>
</reference>
<reference evidence="8 11" key="3">
    <citation type="submission" date="2017-11" db="EMBL/GenBank/DDBJ databases">
        <title>Complete genome sequence of Serratia sp. ATCC 39006 LacA.</title>
        <authorList>
            <person name="Hampton H.G."/>
            <person name="Jackson S.A."/>
            <person name="Jauregui R."/>
            <person name="Poulter G.T.M."/>
            <person name="Salmond G.P.C."/>
            <person name="Fineran P.C."/>
        </authorList>
    </citation>
    <scope>NUCLEOTIDE SEQUENCE [LARGE SCALE GENOMIC DNA]</scope>
    <source>
        <strain evidence="8 11">ATCC 39006</strain>
    </source>
</reference>
<evidence type="ECO:0000313" key="8">
    <source>
        <dbReference type="EMBL" id="AUG98961.1"/>
    </source>
</evidence>
<sequence length="434" mass="47729">MAAPSFISGRISFSFFVCAYCGDVQGSEMTLIRTFPVFREPMTRRYLMGQAASILGLWTQNVTLNLLLWQMTHVAWMLGVLNFLLYCPALIVPLLFGSRLTPARVKVIMMKILFLSMIISTLLLASVTLHFISSTFILLIAGVAGCISSMELPTRQLLLTSSLHDKSLMYNAVAMNTMVFNIGRMFGPAIAAYSFNQVGAAGGFVISLCGLMTMFFAVRRIQVVEPDYKNRKAGGMRNAVRYVMQDSFAVRFLPMLAVVGIFAGSYQSLIPVLAAQGFHDTTRYTGWFFSSAGIGSLCSALLISTRVSHQRLLQWLSVAPWCCVLALTGISFSHLPVLTSLCFLLLGLSLTFFSTMINSTLQHHSPSELRGAVVGLYGMSFQGTMPLGNLLVGMMASVTNIMSTFLLMAFMLVVVLGGQWGATKWKHTSRSYNR</sequence>
<dbReference type="CDD" id="cd06173">
    <property type="entry name" value="MFS_MefA_like"/>
    <property type="match status" value="1"/>
</dbReference>
<evidence type="ECO:0000256" key="7">
    <source>
        <dbReference type="SAM" id="Phobius"/>
    </source>
</evidence>
<dbReference type="PANTHER" id="PTHR23513">
    <property type="entry name" value="INTEGRAL MEMBRANE EFFLUX PROTEIN-RELATED"/>
    <property type="match status" value="1"/>
</dbReference>
<dbReference type="Pfam" id="PF05977">
    <property type="entry name" value="MFS_3"/>
    <property type="match status" value="1"/>
</dbReference>
<keyword evidence="2" id="KW-0813">Transport</keyword>
<dbReference type="AlphaFoldDB" id="A0A2I5TFE2"/>
<feature type="transmembrane region" description="Helical" evidence="7">
    <location>
        <begin position="74"/>
        <end position="96"/>
    </location>
</feature>
<dbReference type="Gene3D" id="1.20.1250.20">
    <property type="entry name" value="MFS general substrate transporter like domains"/>
    <property type="match status" value="1"/>
</dbReference>
<feature type="transmembrane region" description="Helical" evidence="7">
    <location>
        <begin position="284"/>
        <end position="303"/>
    </location>
</feature>
<dbReference type="EMBL" id="CP025084">
    <property type="protein sequence ID" value="AUH03276.1"/>
    <property type="molecule type" value="Genomic_DNA"/>
</dbReference>
<dbReference type="SUPFAM" id="SSF103473">
    <property type="entry name" value="MFS general substrate transporter"/>
    <property type="match status" value="1"/>
</dbReference>
<organism evidence="9 10">
    <name type="scientific">Serratia sp. (strain ATCC 39006)</name>
    <name type="common">Prodigiosinella confusarubida</name>
    <dbReference type="NCBI Taxonomy" id="104623"/>
    <lineage>
        <taxon>Bacteria</taxon>
        <taxon>Pseudomonadati</taxon>
        <taxon>Pseudomonadota</taxon>
        <taxon>Gammaproteobacteria</taxon>
        <taxon>Enterobacterales</taxon>
        <taxon>Pectobacteriaceae</taxon>
        <taxon>Prodigiosinella</taxon>
    </lineage>
</organism>
<dbReference type="KEGG" id="sera:Ser39006_003455"/>
<keyword evidence="3" id="KW-1003">Cell membrane</keyword>
<gene>
    <name evidence="8" type="ORF">CWC46_03455</name>
    <name evidence="9" type="ORF">Ser39006_003455</name>
</gene>
<dbReference type="PANTHER" id="PTHR23513:SF11">
    <property type="entry name" value="STAPHYLOFERRIN A TRANSPORTER"/>
    <property type="match status" value="1"/>
</dbReference>
<keyword evidence="5 7" id="KW-1133">Transmembrane helix</keyword>
<feature type="transmembrane region" description="Helical" evidence="7">
    <location>
        <begin position="46"/>
        <end position="68"/>
    </location>
</feature>
<reference evidence="9 10" key="1">
    <citation type="journal article" date="2013" name="Genome Announc.">
        <title>Draft genome sequence of Serratia sp. strain ATCC 39006, a model bacterium for analysis of the biosynthesis and regulation of prodigiosin, a carbapenem, and gas vesicles.</title>
        <authorList>
            <person name="Fineran P.C."/>
            <person name="Iglesias Cans M.C."/>
            <person name="Ramsay J.P."/>
            <person name="Wilf N.M."/>
            <person name="Cossyleon D."/>
            <person name="McNeil M.B."/>
            <person name="Williamson N.R."/>
            <person name="Monson R.E."/>
            <person name="Becher S.A."/>
            <person name="Stanton J.A."/>
            <person name="Brugger K."/>
            <person name="Brown S.D."/>
            <person name="Salmond G.P."/>
        </authorList>
    </citation>
    <scope>NUCLEOTIDE SEQUENCE [LARGE SCALE GENOMIC DNA]</scope>
    <source>
        <strain evidence="9">ATCC 39006</strain>
        <strain evidence="10">ATCC 39006 / SC 11482</strain>
    </source>
</reference>
<evidence type="ECO:0000256" key="2">
    <source>
        <dbReference type="ARBA" id="ARBA00022448"/>
    </source>
</evidence>
<name>A0A2I5TFE2_SERS3</name>
<evidence type="ECO:0000256" key="3">
    <source>
        <dbReference type="ARBA" id="ARBA00022475"/>
    </source>
</evidence>
<feature type="transmembrane region" description="Helical" evidence="7">
    <location>
        <begin position="401"/>
        <end position="422"/>
    </location>
</feature>
<feature type="transmembrane region" description="Helical" evidence="7">
    <location>
        <begin position="338"/>
        <end position="361"/>
    </location>
</feature>
<dbReference type="InterPro" id="IPR010290">
    <property type="entry name" value="TM_effector"/>
</dbReference>
<reference evidence="9" key="4">
    <citation type="submission" date="2017-11" db="EMBL/GenBank/DDBJ databases">
        <title>Complete genome sequence of Serratia sp. ATCC 39006.</title>
        <authorList>
            <person name="Hampton H.G."/>
            <person name="Jackson S.A."/>
            <person name="Jauregui R."/>
            <person name="Poulter G.T.M."/>
            <person name="Salmond G.P.C."/>
            <person name="Fineran P.C."/>
        </authorList>
    </citation>
    <scope>NUCLEOTIDE SEQUENCE</scope>
    <source>
        <strain evidence="9">ATCC 39006</strain>
    </source>
</reference>
<feature type="transmembrane region" description="Helical" evidence="7">
    <location>
        <begin position="373"/>
        <end position="395"/>
    </location>
</feature>
<feature type="transmembrane region" description="Helical" evidence="7">
    <location>
        <begin position="108"/>
        <end position="125"/>
    </location>
</feature>
<comment type="subcellular location">
    <subcellularLocation>
        <location evidence="1">Cell membrane</location>
        <topology evidence="1">Multi-pass membrane protein</topology>
    </subcellularLocation>
</comment>
<dbReference type="STRING" id="104623.Ser39006_00308"/>
<evidence type="ECO:0000256" key="5">
    <source>
        <dbReference type="ARBA" id="ARBA00022989"/>
    </source>
</evidence>
<evidence type="ECO:0000256" key="1">
    <source>
        <dbReference type="ARBA" id="ARBA00004651"/>
    </source>
</evidence>
<feature type="transmembrane region" description="Helical" evidence="7">
    <location>
        <begin position="198"/>
        <end position="218"/>
    </location>
</feature>
<dbReference type="EMBL" id="CP025085">
    <property type="protein sequence ID" value="AUG98961.1"/>
    <property type="molecule type" value="Genomic_DNA"/>
</dbReference>
<dbReference type="Proteomes" id="UP000233778">
    <property type="component" value="Chromosome"/>
</dbReference>
<evidence type="ECO:0000256" key="6">
    <source>
        <dbReference type="ARBA" id="ARBA00023136"/>
    </source>
</evidence>